<proteinExistence type="predicted"/>
<sequence length="57" mass="6217">IGVFRGLLMPNACSAMFSGRARLASNKAHPASLHAGYWVFVFRSRSLEPRLARTGLA</sequence>
<feature type="non-terminal residue" evidence="1">
    <location>
        <position position="1"/>
    </location>
</feature>
<evidence type="ECO:0000313" key="1">
    <source>
        <dbReference type="EMBL" id="MCI13332.1"/>
    </source>
</evidence>
<dbReference type="Proteomes" id="UP000265520">
    <property type="component" value="Unassembled WGS sequence"/>
</dbReference>
<dbReference type="EMBL" id="LXQA010087890">
    <property type="protein sequence ID" value="MCI13332.1"/>
    <property type="molecule type" value="Genomic_DNA"/>
</dbReference>
<organism evidence="1 2">
    <name type="scientific">Trifolium medium</name>
    <dbReference type="NCBI Taxonomy" id="97028"/>
    <lineage>
        <taxon>Eukaryota</taxon>
        <taxon>Viridiplantae</taxon>
        <taxon>Streptophyta</taxon>
        <taxon>Embryophyta</taxon>
        <taxon>Tracheophyta</taxon>
        <taxon>Spermatophyta</taxon>
        <taxon>Magnoliopsida</taxon>
        <taxon>eudicotyledons</taxon>
        <taxon>Gunneridae</taxon>
        <taxon>Pentapetalae</taxon>
        <taxon>rosids</taxon>
        <taxon>fabids</taxon>
        <taxon>Fabales</taxon>
        <taxon>Fabaceae</taxon>
        <taxon>Papilionoideae</taxon>
        <taxon>50 kb inversion clade</taxon>
        <taxon>NPAAA clade</taxon>
        <taxon>Hologalegina</taxon>
        <taxon>IRL clade</taxon>
        <taxon>Trifolieae</taxon>
        <taxon>Trifolium</taxon>
    </lineage>
</organism>
<protein>
    <submittedName>
        <fullName evidence="1">Uncharacterized protein</fullName>
    </submittedName>
</protein>
<accession>A0A392PNJ5</accession>
<keyword evidence="2" id="KW-1185">Reference proteome</keyword>
<evidence type="ECO:0000313" key="2">
    <source>
        <dbReference type="Proteomes" id="UP000265520"/>
    </source>
</evidence>
<comment type="caution">
    <text evidence="1">The sequence shown here is derived from an EMBL/GenBank/DDBJ whole genome shotgun (WGS) entry which is preliminary data.</text>
</comment>
<name>A0A392PNJ5_9FABA</name>
<dbReference type="AlphaFoldDB" id="A0A392PNJ5"/>
<reference evidence="1 2" key="1">
    <citation type="journal article" date="2018" name="Front. Plant Sci.">
        <title>Red Clover (Trifolium pratense) and Zigzag Clover (T. medium) - A Picture of Genomic Similarities and Differences.</title>
        <authorList>
            <person name="Dluhosova J."/>
            <person name="Istvanek J."/>
            <person name="Nedelnik J."/>
            <person name="Repkova J."/>
        </authorList>
    </citation>
    <scope>NUCLEOTIDE SEQUENCE [LARGE SCALE GENOMIC DNA]</scope>
    <source>
        <strain evidence="2">cv. 10/8</strain>
        <tissue evidence="1">Leaf</tissue>
    </source>
</reference>